<dbReference type="OrthoDB" id="1903300at2"/>
<sequence length="203" mass="23401">MLLERREQLKLFIGVISAHFLLNFTYKDEDVFWYMFTASSLVLISYAIVNGQIEDKLSPASFLFYGIVSGLLLFGAFYLGYILLEAIGSASVRDVSKLYRDFAPSNIWQFLALILFVVPGEEIFWRGYVFSKFKKHSNLMYSIIASSILYASVQIYADAWILVIAAIVAGVFWNILYHWKKSMPLIIVSHLTFDLLLFWYLPV</sequence>
<evidence type="ECO:0000313" key="4">
    <source>
        <dbReference type="Proteomes" id="UP000219546"/>
    </source>
</evidence>
<dbReference type="EMBL" id="OAOP01000008">
    <property type="protein sequence ID" value="SNX73929.1"/>
    <property type="molecule type" value="Genomic_DNA"/>
</dbReference>
<evidence type="ECO:0000313" key="3">
    <source>
        <dbReference type="EMBL" id="SNX73929.1"/>
    </source>
</evidence>
<feature type="transmembrane region" description="Helical" evidence="1">
    <location>
        <begin position="137"/>
        <end position="153"/>
    </location>
</feature>
<keyword evidence="1" id="KW-0472">Membrane</keyword>
<feature type="transmembrane region" description="Helical" evidence="1">
    <location>
        <begin position="183"/>
        <end position="201"/>
    </location>
</feature>
<dbReference type="Proteomes" id="UP000219546">
    <property type="component" value="Unassembled WGS sequence"/>
</dbReference>
<keyword evidence="1" id="KW-0812">Transmembrane</keyword>
<feature type="transmembrane region" description="Helical" evidence="1">
    <location>
        <begin position="107"/>
        <end position="125"/>
    </location>
</feature>
<dbReference type="GO" id="GO:0004175">
    <property type="term" value="F:endopeptidase activity"/>
    <property type="evidence" value="ECO:0007669"/>
    <property type="project" value="UniProtKB-ARBA"/>
</dbReference>
<keyword evidence="4" id="KW-1185">Reference proteome</keyword>
<evidence type="ECO:0000256" key="1">
    <source>
        <dbReference type="SAM" id="Phobius"/>
    </source>
</evidence>
<dbReference type="AlphaFoldDB" id="A0A285D2D9"/>
<feature type="transmembrane region" description="Helical" evidence="1">
    <location>
        <begin position="62"/>
        <end position="87"/>
    </location>
</feature>
<proteinExistence type="predicted"/>
<dbReference type="GO" id="GO:0080120">
    <property type="term" value="P:CAAX-box protein maturation"/>
    <property type="evidence" value="ECO:0007669"/>
    <property type="project" value="UniProtKB-ARBA"/>
</dbReference>
<reference evidence="3 4" key="1">
    <citation type="submission" date="2017-08" db="EMBL/GenBank/DDBJ databases">
        <authorList>
            <person name="de Groot N.N."/>
        </authorList>
    </citation>
    <scope>NUCLEOTIDE SEQUENCE [LARGE SCALE GENOMIC DNA]</scope>
    <source>
        <strain evidence="3 4">JC228</strain>
    </source>
</reference>
<feature type="transmembrane region" description="Helical" evidence="1">
    <location>
        <begin position="159"/>
        <end position="176"/>
    </location>
</feature>
<evidence type="ECO:0000259" key="2">
    <source>
        <dbReference type="Pfam" id="PF02517"/>
    </source>
</evidence>
<keyword evidence="1" id="KW-1133">Transmembrane helix</keyword>
<organism evidence="3 4">
    <name type="scientific">Bacillus oleivorans</name>
    <dbReference type="NCBI Taxonomy" id="1448271"/>
    <lineage>
        <taxon>Bacteria</taxon>
        <taxon>Bacillati</taxon>
        <taxon>Bacillota</taxon>
        <taxon>Bacilli</taxon>
        <taxon>Bacillales</taxon>
        <taxon>Bacillaceae</taxon>
        <taxon>Bacillus</taxon>
    </lineage>
</organism>
<feature type="transmembrane region" description="Helical" evidence="1">
    <location>
        <begin position="9"/>
        <end position="26"/>
    </location>
</feature>
<dbReference type="InterPro" id="IPR003675">
    <property type="entry name" value="Rce1/LyrA-like_dom"/>
</dbReference>
<feature type="transmembrane region" description="Helical" evidence="1">
    <location>
        <begin position="32"/>
        <end position="50"/>
    </location>
</feature>
<feature type="domain" description="CAAX prenyl protease 2/Lysostaphin resistance protein A-like" evidence="2">
    <location>
        <begin position="105"/>
        <end position="195"/>
    </location>
</feature>
<accession>A0A285D2D9</accession>
<dbReference type="Pfam" id="PF02517">
    <property type="entry name" value="Rce1-like"/>
    <property type="match status" value="1"/>
</dbReference>
<protein>
    <recommendedName>
        <fullName evidence="2">CAAX prenyl protease 2/Lysostaphin resistance protein A-like domain-containing protein</fullName>
    </recommendedName>
</protein>
<name>A0A285D2D9_9BACI</name>
<gene>
    <name evidence="3" type="ORF">SAMN05877753_10843</name>
</gene>
<dbReference type="RefSeq" id="WP_097159687.1">
    <property type="nucleotide sequence ID" value="NZ_JBEPMQ010000008.1"/>
</dbReference>